<keyword evidence="2" id="KW-0812">Transmembrane</keyword>
<sequence>MNGLYDTATFNLHREVLLSLRFILGGTRLSRRLARKSLLLSPAEGGDSAFGHLFAGRLDHLLTASTNGNMSRQVAQQDFLTPWGEFPLLCNRLLEIQEYNKGQRPTKTRAQIRDLRNPAQWCTLWAVMIIGCAGLFLSALQLGIGVAQLKYAIKPNSDPPQTTPAAAASSTTGLGAPNS</sequence>
<evidence type="ECO:0000256" key="1">
    <source>
        <dbReference type="SAM" id="MobiDB-lite"/>
    </source>
</evidence>
<evidence type="ECO:0000313" key="3">
    <source>
        <dbReference type="EMBL" id="KAK4456674.1"/>
    </source>
</evidence>
<dbReference type="Proteomes" id="UP001321749">
    <property type="component" value="Unassembled WGS sequence"/>
</dbReference>
<accession>A0AAV9H8Q4</accession>
<dbReference type="EMBL" id="MU865178">
    <property type="protein sequence ID" value="KAK4456674.1"/>
    <property type="molecule type" value="Genomic_DNA"/>
</dbReference>
<name>A0AAV9H8Q4_9PEZI</name>
<reference evidence="3" key="1">
    <citation type="journal article" date="2023" name="Mol. Phylogenet. Evol.">
        <title>Genome-scale phylogeny and comparative genomics of the fungal order Sordariales.</title>
        <authorList>
            <person name="Hensen N."/>
            <person name="Bonometti L."/>
            <person name="Westerberg I."/>
            <person name="Brannstrom I.O."/>
            <person name="Guillou S."/>
            <person name="Cros-Aarteil S."/>
            <person name="Calhoun S."/>
            <person name="Haridas S."/>
            <person name="Kuo A."/>
            <person name="Mondo S."/>
            <person name="Pangilinan J."/>
            <person name="Riley R."/>
            <person name="LaButti K."/>
            <person name="Andreopoulos B."/>
            <person name="Lipzen A."/>
            <person name="Chen C."/>
            <person name="Yan M."/>
            <person name="Daum C."/>
            <person name="Ng V."/>
            <person name="Clum A."/>
            <person name="Steindorff A."/>
            <person name="Ohm R.A."/>
            <person name="Martin F."/>
            <person name="Silar P."/>
            <person name="Natvig D.O."/>
            <person name="Lalanne C."/>
            <person name="Gautier V."/>
            <person name="Ament-Velasquez S.L."/>
            <person name="Kruys A."/>
            <person name="Hutchinson M.I."/>
            <person name="Powell A.J."/>
            <person name="Barry K."/>
            <person name="Miller A.N."/>
            <person name="Grigoriev I.V."/>
            <person name="Debuchy R."/>
            <person name="Gladieux P."/>
            <person name="Hiltunen Thoren M."/>
            <person name="Johannesson H."/>
        </authorList>
    </citation>
    <scope>NUCLEOTIDE SEQUENCE</scope>
    <source>
        <strain evidence="3">PSN324</strain>
    </source>
</reference>
<keyword evidence="4" id="KW-1185">Reference proteome</keyword>
<feature type="region of interest" description="Disordered" evidence="1">
    <location>
        <begin position="155"/>
        <end position="179"/>
    </location>
</feature>
<comment type="caution">
    <text evidence="3">The sequence shown here is derived from an EMBL/GenBank/DDBJ whole genome shotgun (WGS) entry which is preliminary data.</text>
</comment>
<feature type="compositionally biased region" description="Low complexity" evidence="1">
    <location>
        <begin position="163"/>
        <end position="179"/>
    </location>
</feature>
<gene>
    <name evidence="3" type="ORF">QBC42DRAFT_280771</name>
</gene>
<reference evidence="3" key="2">
    <citation type="submission" date="2023-06" db="EMBL/GenBank/DDBJ databases">
        <authorList>
            <consortium name="Lawrence Berkeley National Laboratory"/>
            <person name="Mondo S.J."/>
            <person name="Hensen N."/>
            <person name="Bonometti L."/>
            <person name="Westerberg I."/>
            <person name="Brannstrom I.O."/>
            <person name="Guillou S."/>
            <person name="Cros-Aarteil S."/>
            <person name="Calhoun S."/>
            <person name="Haridas S."/>
            <person name="Kuo A."/>
            <person name="Pangilinan J."/>
            <person name="Riley R."/>
            <person name="Labutti K."/>
            <person name="Andreopoulos B."/>
            <person name="Lipzen A."/>
            <person name="Chen C."/>
            <person name="Yanf M."/>
            <person name="Daum C."/>
            <person name="Ng V."/>
            <person name="Clum A."/>
            <person name="Steindorff A."/>
            <person name="Ohm R."/>
            <person name="Martin F."/>
            <person name="Silar P."/>
            <person name="Natvig D."/>
            <person name="Lalanne C."/>
            <person name="Gautier V."/>
            <person name="Ament-Velasquez S.L."/>
            <person name="Kruys A."/>
            <person name="Hutchinson M.I."/>
            <person name="Powell A.J."/>
            <person name="Barry K."/>
            <person name="Miller A.N."/>
            <person name="Grigoriev I.V."/>
            <person name="Debuchy R."/>
            <person name="Gladieux P."/>
            <person name="Thoren M.H."/>
            <person name="Johannesson H."/>
        </authorList>
    </citation>
    <scope>NUCLEOTIDE SEQUENCE</scope>
    <source>
        <strain evidence="3">PSN324</strain>
    </source>
</reference>
<keyword evidence="2" id="KW-0472">Membrane</keyword>
<organism evidence="3 4">
    <name type="scientific">Cladorrhinum samala</name>
    <dbReference type="NCBI Taxonomy" id="585594"/>
    <lineage>
        <taxon>Eukaryota</taxon>
        <taxon>Fungi</taxon>
        <taxon>Dikarya</taxon>
        <taxon>Ascomycota</taxon>
        <taxon>Pezizomycotina</taxon>
        <taxon>Sordariomycetes</taxon>
        <taxon>Sordariomycetidae</taxon>
        <taxon>Sordariales</taxon>
        <taxon>Podosporaceae</taxon>
        <taxon>Cladorrhinum</taxon>
    </lineage>
</organism>
<feature type="transmembrane region" description="Helical" evidence="2">
    <location>
        <begin position="124"/>
        <end position="147"/>
    </location>
</feature>
<keyword evidence="2" id="KW-1133">Transmembrane helix</keyword>
<dbReference type="AlphaFoldDB" id="A0AAV9H8Q4"/>
<evidence type="ECO:0000313" key="4">
    <source>
        <dbReference type="Proteomes" id="UP001321749"/>
    </source>
</evidence>
<evidence type="ECO:0000256" key="2">
    <source>
        <dbReference type="SAM" id="Phobius"/>
    </source>
</evidence>
<proteinExistence type="predicted"/>
<protein>
    <submittedName>
        <fullName evidence="3">Uncharacterized protein</fullName>
    </submittedName>
</protein>